<dbReference type="CDD" id="cd07377">
    <property type="entry name" value="WHTH_GntR"/>
    <property type="match status" value="1"/>
</dbReference>
<reference evidence="5 6" key="1">
    <citation type="submission" date="2017-05" db="EMBL/GenBank/DDBJ databases">
        <title>Comparative genomic and metabolic analysis of manganese-oxidizing mechanisms in Celeribater manganoxidans DY25T: its adaption to the environment of polymetallic nodule.</title>
        <authorList>
            <person name="Wang X."/>
        </authorList>
    </citation>
    <scope>NUCLEOTIDE SEQUENCE [LARGE SCALE GENOMIC DNA]</scope>
    <source>
        <strain evidence="5 6">DY25</strain>
        <plasmid evidence="6">pdy25-a</plasmid>
    </source>
</reference>
<dbReference type="SMART" id="SM00345">
    <property type="entry name" value="HTH_GNTR"/>
    <property type="match status" value="1"/>
</dbReference>
<dbReference type="PROSITE" id="PS50949">
    <property type="entry name" value="HTH_GNTR"/>
    <property type="match status" value="1"/>
</dbReference>
<dbReference type="PANTHER" id="PTHR43537:SF5">
    <property type="entry name" value="UXU OPERON TRANSCRIPTIONAL REGULATOR"/>
    <property type="match status" value="1"/>
</dbReference>
<sequence length="239" mass="26108">MSRYAAPGLAGLKAYIAEGDFGPGDRLPPERVLTETLGMKRATLRRALDVLEQQGVIWRHVGKGTFLSEAADDALRNGKAEPAANNTVPFPGNINDIARQLSPVKMVRARLCLEPAIAREAAINASAAAVGRIEEAVRGCEEAEDWAGYEAWDDELHQAIAEATDNPLLVSLFLQVNNQRRGVANRNVVRATERPPRTHTSFVEHRTIASAIAAHDHTWAHDAMRRHIGSVSARLFGEI</sequence>
<dbReference type="GO" id="GO:0003700">
    <property type="term" value="F:DNA-binding transcription factor activity"/>
    <property type="evidence" value="ECO:0007669"/>
    <property type="project" value="InterPro"/>
</dbReference>
<keyword evidence="1" id="KW-0805">Transcription regulation</keyword>
<dbReference type="EMBL" id="CP021405">
    <property type="protein sequence ID" value="ATI43513.1"/>
    <property type="molecule type" value="Genomic_DNA"/>
</dbReference>
<dbReference type="InterPro" id="IPR036390">
    <property type="entry name" value="WH_DNA-bd_sf"/>
</dbReference>
<dbReference type="SUPFAM" id="SSF48008">
    <property type="entry name" value="GntR ligand-binding domain-like"/>
    <property type="match status" value="1"/>
</dbReference>
<keyword evidence="3" id="KW-0804">Transcription</keyword>
<organism evidence="5 6">
    <name type="scientific">Pacificitalea manganoxidans</name>
    <dbReference type="NCBI Taxonomy" id="1411902"/>
    <lineage>
        <taxon>Bacteria</taxon>
        <taxon>Pseudomonadati</taxon>
        <taxon>Pseudomonadota</taxon>
        <taxon>Alphaproteobacteria</taxon>
        <taxon>Rhodobacterales</taxon>
        <taxon>Paracoccaceae</taxon>
        <taxon>Pacificitalea</taxon>
    </lineage>
</organism>
<dbReference type="GO" id="GO:0003677">
    <property type="term" value="F:DNA binding"/>
    <property type="evidence" value="ECO:0007669"/>
    <property type="project" value="UniProtKB-KW"/>
</dbReference>
<name>A0A291M3E3_9RHOB</name>
<dbReference type="InterPro" id="IPR008920">
    <property type="entry name" value="TF_FadR/GntR_C"/>
</dbReference>
<dbReference type="PRINTS" id="PR00035">
    <property type="entry name" value="HTHGNTR"/>
</dbReference>
<evidence type="ECO:0000313" key="5">
    <source>
        <dbReference type="EMBL" id="ATI43513.1"/>
    </source>
</evidence>
<evidence type="ECO:0000259" key="4">
    <source>
        <dbReference type="PROSITE" id="PS50949"/>
    </source>
</evidence>
<dbReference type="RefSeq" id="WP_097374281.1">
    <property type="nucleotide sequence ID" value="NZ_CP021405.1"/>
</dbReference>
<dbReference type="Gene3D" id="1.10.10.10">
    <property type="entry name" value="Winged helix-like DNA-binding domain superfamily/Winged helix DNA-binding domain"/>
    <property type="match status" value="1"/>
</dbReference>
<dbReference type="Pfam" id="PF00392">
    <property type="entry name" value="GntR"/>
    <property type="match status" value="1"/>
</dbReference>
<dbReference type="Gene3D" id="1.20.120.530">
    <property type="entry name" value="GntR ligand-binding domain-like"/>
    <property type="match status" value="1"/>
</dbReference>
<dbReference type="Pfam" id="PF07729">
    <property type="entry name" value="FCD"/>
    <property type="match status" value="1"/>
</dbReference>
<keyword evidence="5" id="KW-0614">Plasmid</keyword>
<dbReference type="InterPro" id="IPR011711">
    <property type="entry name" value="GntR_C"/>
</dbReference>
<evidence type="ECO:0000313" key="6">
    <source>
        <dbReference type="Proteomes" id="UP000219050"/>
    </source>
</evidence>
<evidence type="ECO:0000256" key="1">
    <source>
        <dbReference type="ARBA" id="ARBA00023015"/>
    </source>
</evidence>
<keyword evidence="6" id="KW-1185">Reference proteome</keyword>
<dbReference type="SMART" id="SM00895">
    <property type="entry name" value="FCD"/>
    <property type="match status" value="1"/>
</dbReference>
<dbReference type="InterPro" id="IPR000524">
    <property type="entry name" value="Tscrpt_reg_HTH_GntR"/>
</dbReference>
<proteinExistence type="predicted"/>
<dbReference type="PANTHER" id="PTHR43537">
    <property type="entry name" value="TRANSCRIPTIONAL REGULATOR, GNTR FAMILY"/>
    <property type="match status" value="1"/>
</dbReference>
<evidence type="ECO:0000256" key="3">
    <source>
        <dbReference type="ARBA" id="ARBA00023163"/>
    </source>
</evidence>
<accession>A0A291M3E3</accession>
<dbReference type="InterPro" id="IPR036388">
    <property type="entry name" value="WH-like_DNA-bd_sf"/>
</dbReference>
<dbReference type="OrthoDB" id="284307at2"/>
<evidence type="ECO:0000256" key="2">
    <source>
        <dbReference type="ARBA" id="ARBA00023125"/>
    </source>
</evidence>
<keyword evidence="2" id="KW-0238">DNA-binding</keyword>
<dbReference type="KEGG" id="cmag:CBW24_15270"/>
<gene>
    <name evidence="5" type="ORF">CBW24_15270</name>
</gene>
<geneLocation type="plasmid" evidence="6">
    <name>pdy25-a</name>
</geneLocation>
<protein>
    <recommendedName>
        <fullName evidence="4">HTH gntR-type domain-containing protein</fullName>
    </recommendedName>
</protein>
<feature type="domain" description="HTH gntR-type" evidence="4">
    <location>
        <begin position="2"/>
        <end position="70"/>
    </location>
</feature>
<dbReference type="SUPFAM" id="SSF46785">
    <property type="entry name" value="Winged helix' DNA-binding domain"/>
    <property type="match status" value="1"/>
</dbReference>
<dbReference type="Proteomes" id="UP000219050">
    <property type="component" value="Plasmid pDY25-A"/>
</dbReference>
<dbReference type="AlphaFoldDB" id="A0A291M3E3"/>